<proteinExistence type="predicted"/>
<reference evidence="1 2" key="1">
    <citation type="submission" date="2010-10" db="EMBL/GenBank/DDBJ databases">
        <authorList>
            <person name="Muzny D."/>
            <person name="Qin X."/>
            <person name="Deng J."/>
            <person name="Jiang H."/>
            <person name="Liu Y."/>
            <person name="Qu J."/>
            <person name="Song X.-Z."/>
            <person name="Zhang L."/>
            <person name="Thornton R."/>
            <person name="Coyle M."/>
            <person name="Francisco L."/>
            <person name="Jackson L."/>
            <person name="Javaid M."/>
            <person name="Korchina V."/>
            <person name="Kovar C."/>
            <person name="Mata R."/>
            <person name="Mathew T."/>
            <person name="Ngo R."/>
            <person name="Nguyen L."/>
            <person name="Nguyen N."/>
            <person name="Okwuonu G."/>
            <person name="Ongeri F."/>
            <person name="Pham C."/>
            <person name="Simmons D."/>
            <person name="Wilczek-Boney K."/>
            <person name="Hale W."/>
            <person name="Jakkamsetti A."/>
            <person name="Pham P."/>
            <person name="Ruth R."/>
            <person name="San Lucas F."/>
            <person name="Warren J."/>
            <person name="Zhang J."/>
            <person name="Zhao Z."/>
            <person name="Zhou C."/>
            <person name="Zhu D."/>
            <person name="Lee S."/>
            <person name="Bess C."/>
            <person name="Blankenburg K."/>
            <person name="Forbes L."/>
            <person name="Fu Q."/>
            <person name="Gubbala S."/>
            <person name="Hirani K."/>
            <person name="Jayaseelan J.C."/>
            <person name="Lara F."/>
            <person name="Munidasa M."/>
            <person name="Palculict T."/>
            <person name="Patil S."/>
            <person name="Pu L.-L."/>
            <person name="Saada N."/>
            <person name="Tang L."/>
            <person name="Weissenberger G."/>
            <person name="Zhu Y."/>
            <person name="Hemphill L."/>
            <person name="Shang Y."/>
            <person name="Youmans B."/>
            <person name="Ayvaz T."/>
            <person name="Ross M."/>
            <person name="Santibanez J."/>
            <person name="Aqrawi P."/>
            <person name="Gross S."/>
            <person name="Joshi V."/>
            <person name="Fowler G."/>
            <person name="Nazareth L."/>
            <person name="Reid J."/>
            <person name="Worley K."/>
            <person name="Petrosino J."/>
            <person name="Highlander S."/>
            <person name="Gibbs R."/>
        </authorList>
    </citation>
    <scope>NUCLEOTIDE SEQUENCE [LARGE SCALE GENOMIC DNA]</scope>
    <source>
        <strain evidence="1 2">ATCC 33574</strain>
    </source>
</reference>
<sequence>MGFEAFLVAAGIKIRSVCALPLPVQRYDAESGNVNEGGYLLTK</sequence>
<accession>E6K7X3</accession>
<keyword evidence="2" id="KW-1185">Reference proteome</keyword>
<dbReference type="HOGENOM" id="CLU_3237593_0_0_10"/>
<dbReference type="EMBL" id="AEPD01000028">
    <property type="protein sequence ID" value="EFU30273.1"/>
    <property type="molecule type" value="Genomic_DNA"/>
</dbReference>
<evidence type="ECO:0000313" key="1">
    <source>
        <dbReference type="EMBL" id="EFU30273.1"/>
    </source>
</evidence>
<dbReference type="Proteomes" id="UP000003112">
    <property type="component" value="Unassembled WGS sequence"/>
</dbReference>
<gene>
    <name evidence="1" type="ORF">HMPREF6485_1552</name>
</gene>
<evidence type="ECO:0000313" key="2">
    <source>
        <dbReference type="Proteomes" id="UP000003112"/>
    </source>
</evidence>
<comment type="caution">
    <text evidence="1">The sequence shown here is derived from an EMBL/GenBank/DDBJ whole genome shotgun (WGS) entry which is preliminary data.</text>
</comment>
<name>E6K7X3_9BACT</name>
<dbReference type="AlphaFoldDB" id="E6K7X3"/>
<organism evidence="1 2">
    <name type="scientific">Segatella buccae ATCC 33574</name>
    <dbReference type="NCBI Taxonomy" id="873513"/>
    <lineage>
        <taxon>Bacteria</taxon>
        <taxon>Pseudomonadati</taxon>
        <taxon>Bacteroidota</taxon>
        <taxon>Bacteroidia</taxon>
        <taxon>Bacteroidales</taxon>
        <taxon>Prevotellaceae</taxon>
        <taxon>Segatella</taxon>
    </lineage>
</organism>
<protein>
    <submittedName>
        <fullName evidence="1">Uncharacterized protein</fullName>
    </submittedName>
</protein>